<proteinExistence type="predicted"/>
<reference evidence="2" key="1">
    <citation type="journal article" date="2022" name="Mol. Ecol. Resour.">
        <title>The genomes of chicory, endive, great burdock and yacon provide insights into Asteraceae palaeo-polyploidization history and plant inulin production.</title>
        <authorList>
            <person name="Fan W."/>
            <person name="Wang S."/>
            <person name="Wang H."/>
            <person name="Wang A."/>
            <person name="Jiang F."/>
            <person name="Liu H."/>
            <person name="Zhao H."/>
            <person name="Xu D."/>
            <person name="Zhang Y."/>
        </authorList>
    </citation>
    <scope>NUCLEOTIDE SEQUENCE [LARGE SCALE GENOMIC DNA]</scope>
    <source>
        <strain evidence="2">cv. Niubang</strain>
    </source>
</reference>
<dbReference type="Proteomes" id="UP001055879">
    <property type="component" value="Linkage Group LG14"/>
</dbReference>
<dbReference type="EMBL" id="CM042060">
    <property type="protein sequence ID" value="KAI3678394.1"/>
    <property type="molecule type" value="Genomic_DNA"/>
</dbReference>
<accession>A0ACB8Y4S0</accession>
<comment type="caution">
    <text evidence="1">The sequence shown here is derived from an EMBL/GenBank/DDBJ whole genome shotgun (WGS) entry which is preliminary data.</text>
</comment>
<organism evidence="1 2">
    <name type="scientific">Arctium lappa</name>
    <name type="common">Greater burdock</name>
    <name type="synonym">Lappa major</name>
    <dbReference type="NCBI Taxonomy" id="4217"/>
    <lineage>
        <taxon>Eukaryota</taxon>
        <taxon>Viridiplantae</taxon>
        <taxon>Streptophyta</taxon>
        <taxon>Embryophyta</taxon>
        <taxon>Tracheophyta</taxon>
        <taxon>Spermatophyta</taxon>
        <taxon>Magnoliopsida</taxon>
        <taxon>eudicotyledons</taxon>
        <taxon>Gunneridae</taxon>
        <taxon>Pentapetalae</taxon>
        <taxon>asterids</taxon>
        <taxon>campanulids</taxon>
        <taxon>Asterales</taxon>
        <taxon>Asteraceae</taxon>
        <taxon>Carduoideae</taxon>
        <taxon>Cardueae</taxon>
        <taxon>Arctiinae</taxon>
        <taxon>Arctium</taxon>
    </lineage>
</organism>
<reference evidence="1 2" key="2">
    <citation type="journal article" date="2022" name="Mol. Ecol. Resour.">
        <title>The genomes of chicory, endive, great burdock and yacon provide insights into Asteraceae paleo-polyploidization history and plant inulin production.</title>
        <authorList>
            <person name="Fan W."/>
            <person name="Wang S."/>
            <person name="Wang H."/>
            <person name="Wang A."/>
            <person name="Jiang F."/>
            <person name="Liu H."/>
            <person name="Zhao H."/>
            <person name="Xu D."/>
            <person name="Zhang Y."/>
        </authorList>
    </citation>
    <scope>NUCLEOTIDE SEQUENCE [LARGE SCALE GENOMIC DNA]</scope>
    <source>
        <strain evidence="2">cv. Niubang</strain>
    </source>
</reference>
<gene>
    <name evidence="1" type="ORF">L6452_37684</name>
</gene>
<sequence>MRRRRDVFRSGEGPKPPPIILIWLRRFDSNPDSSNTALIRIQVAHRDDNGSRYLLVYMILDTKKVDPCNGVKVKKDKGQDAIQSSVVNEFGEKSKRWRSDDRSRFMLPGFVLFSFRRFVLPGLINDGPRASIASIASVAGSIKSNDTR</sequence>
<evidence type="ECO:0000313" key="2">
    <source>
        <dbReference type="Proteomes" id="UP001055879"/>
    </source>
</evidence>
<protein>
    <submittedName>
        <fullName evidence="1">Uncharacterized protein</fullName>
    </submittedName>
</protein>
<name>A0ACB8Y4S0_ARCLA</name>
<evidence type="ECO:0000313" key="1">
    <source>
        <dbReference type="EMBL" id="KAI3678394.1"/>
    </source>
</evidence>
<keyword evidence="2" id="KW-1185">Reference proteome</keyword>